<keyword evidence="8 10" id="KW-0648">Protein biosynthesis</keyword>
<dbReference type="EC" id="6.3.5.7" evidence="3 10"/>
<accession>A0A850T5J5</accession>
<evidence type="ECO:0000256" key="10">
    <source>
        <dbReference type="HAMAP-Rule" id="MF_00120"/>
    </source>
</evidence>
<dbReference type="PROSITE" id="PS00571">
    <property type="entry name" value="AMIDASES"/>
    <property type="match status" value="1"/>
</dbReference>
<dbReference type="Proteomes" id="UP000553343">
    <property type="component" value="Unassembled WGS sequence"/>
</dbReference>
<dbReference type="AlphaFoldDB" id="A0A850T5J5"/>
<dbReference type="Pfam" id="PF01425">
    <property type="entry name" value="Amidase"/>
    <property type="match status" value="1"/>
</dbReference>
<evidence type="ECO:0000256" key="7">
    <source>
        <dbReference type="ARBA" id="ARBA00022840"/>
    </source>
</evidence>
<evidence type="ECO:0000256" key="4">
    <source>
        <dbReference type="ARBA" id="ARBA00014428"/>
    </source>
</evidence>
<reference evidence="12 13" key="1">
    <citation type="submission" date="2020-06" db="EMBL/GenBank/DDBJ databases">
        <title>High-quality draft genome of sulfate reducer Desulfobacter latus type strain AcrS2 isolated from marine sediment.</title>
        <authorList>
            <person name="Hoppe M."/>
            <person name="Larsen C.K."/>
            <person name="Marshall I.P.G."/>
            <person name="Schramm A."/>
            <person name="Marietou A.G."/>
        </authorList>
    </citation>
    <scope>NUCLEOTIDE SEQUENCE [LARGE SCALE GENOMIC DNA]</scope>
    <source>
        <strain evidence="12 13">AcRS2</strain>
    </source>
</reference>
<dbReference type="InterPro" id="IPR000120">
    <property type="entry name" value="Amidase"/>
</dbReference>
<feature type="active site" description="Acyl-ester intermediate" evidence="10">
    <location>
        <position position="177"/>
    </location>
</feature>
<dbReference type="PANTHER" id="PTHR11895:SF151">
    <property type="entry name" value="GLUTAMYL-TRNA(GLN) AMIDOTRANSFERASE SUBUNIT A"/>
    <property type="match status" value="1"/>
</dbReference>
<dbReference type="GO" id="GO:0030956">
    <property type="term" value="C:glutamyl-tRNA(Gln) amidotransferase complex"/>
    <property type="evidence" value="ECO:0007669"/>
    <property type="project" value="InterPro"/>
</dbReference>
<feature type="active site" description="Charge relay system" evidence="10">
    <location>
        <position position="78"/>
    </location>
</feature>
<evidence type="ECO:0000313" key="13">
    <source>
        <dbReference type="Proteomes" id="UP000553343"/>
    </source>
</evidence>
<keyword evidence="6 10" id="KW-0547">Nucleotide-binding</keyword>
<dbReference type="EMBL" id="JACADJ010000014">
    <property type="protein sequence ID" value="NWH04582.1"/>
    <property type="molecule type" value="Genomic_DNA"/>
</dbReference>
<evidence type="ECO:0000256" key="2">
    <source>
        <dbReference type="ARBA" id="ARBA00011123"/>
    </source>
</evidence>
<proteinExistence type="inferred from homology"/>
<dbReference type="NCBIfam" id="TIGR00132">
    <property type="entry name" value="gatA"/>
    <property type="match status" value="1"/>
</dbReference>
<evidence type="ECO:0000256" key="5">
    <source>
        <dbReference type="ARBA" id="ARBA00022598"/>
    </source>
</evidence>
<protein>
    <recommendedName>
        <fullName evidence="4 10">Glutamyl-tRNA(Gln) amidotransferase subunit A</fullName>
        <shortName evidence="10">Glu-ADT subunit A</shortName>
        <ecNumber evidence="3 10">6.3.5.7</ecNumber>
    </recommendedName>
</protein>
<comment type="caution">
    <text evidence="12">The sequence shown here is derived from an EMBL/GenBank/DDBJ whole genome shotgun (WGS) entry which is preliminary data.</text>
</comment>
<comment type="catalytic activity">
    <reaction evidence="9 10">
        <text>L-glutamyl-tRNA(Gln) + L-glutamine + ATP + H2O = L-glutaminyl-tRNA(Gln) + L-glutamate + ADP + phosphate + H(+)</text>
        <dbReference type="Rhea" id="RHEA:17521"/>
        <dbReference type="Rhea" id="RHEA-COMP:9681"/>
        <dbReference type="Rhea" id="RHEA-COMP:9684"/>
        <dbReference type="ChEBI" id="CHEBI:15377"/>
        <dbReference type="ChEBI" id="CHEBI:15378"/>
        <dbReference type="ChEBI" id="CHEBI:29985"/>
        <dbReference type="ChEBI" id="CHEBI:30616"/>
        <dbReference type="ChEBI" id="CHEBI:43474"/>
        <dbReference type="ChEBI" id="CHEBI:58359"/>
        <dbReference type="ChEBI" id="CHEBI:78520"/>
        <dbReference type="ChEBI" id="CHEBI:78521"/>
        <dbReference type="ChEBI" id="CHEBI:456216"/>
        <dbReference type="EC" id="6.3.5.7"/>
    </reaction>
</comment>
<comment type="function">
    <text evidence="10">Allows the formation of correctly charged Gln-tRNA(Gln) through the transamidation of misacylated Glu-tRNA(Gln) in organisms which lack glutaminyl-tRNA synthetase. The reaction takes place in the presence of glutamine and ATP through an activated gamma-phospho-Glu-tRNA(Gln).</text>
</comment>
<evidence type="ECO:0000256" key="6">
    <source>
        <dbReference type="ARBA" id="ARBA00022741"/>
    </source>
</evidence>
<evidence type="ECO:0000256" key="8">
    <source>
        <dbReference type="ARBA" id="ARBA00022917"/>
    </source>
</evidence>
<evidence type="ECO:0000313" key="12">
    <source>
        <dbReference type="EMBL" id="NWH04582.1"/>
    </source>
</evidence>
<dbReference type="RefSeq" id="WP_178366038.1">
    <property type="nucleotide sequence ID" value="NZ_JACADJ010000014.1"/>
</dbReference>
<feature type="domain" description="Amidase" evidence="11">
    <location>
        <begin position="24"/>
        <end position="470"/>
    </location>
</feature>
<evidence type="ECO:0000256" key="3">
    <source>
        <dbReference type="ARBA" id="ARBA00012739"/>
    </source>
</evidence>
<dbReference type="InterPro" id="IPR036928">
    <property type="entry name" value="AS_sf"/>
</dbReference>
<evidence type="ECO:0000256" key="9">
    <source>
        <dbReference type="ARBA" id="ARBA00047407"/>
    </source>
</evidence>
<dbReference type="SUPFAM" id="SSF75304">
    <property type="entry name" value="Amidase signature (AS) enzymes"/>
    <property type="match status" value="1"/>
</dbReference>
<organism evidence="12 13">
    <name type="scientific">Desulfobacter latus</name>
    <dbReference type="NCBI Taxonomy" id="2292"/>
    <lineage>
        <taxon>Bacteria</taxon>
        <taxon>Pseudomonadati</taxon>
        <taxon>Thermodesulfobacteriota</taxon>
        <taxon>Desulfobacteria</taxon>
        <taxon>Desulfobacterales</taxon>
        <taxon>Desulfobacteraceae</taxon>
        <taxon>Desulfobacter</taxon>
    </lineage>
</organism>
<feature type="active site" description="Charge relay system" evidence="10">
    <location>
        <position position="153"/>
    </location>
</feature>
<comment type="similarity">
    <text evidence="1 10">Belongs to the amidase family. GatA subfamily.</text>
</comment>
<evidence type="ECO:0000256" key="1">
    <source>
        <dbReference type="ARBA" id="ARBA00008069"/>
    </source>
</evidence>
<name>A0A850T5J5_9BACT</name>
<dbReference type="InterPro" id="IPR004412">
    <property type="entry name" value="GatA"/>
</dbReference>
<keyword evidence="5 10" id="KW-0436">Ligase</keyword>
<dbReference type="GO" id="GO:0006412">
    <property type="term" value="P:translation"/>
    <property type="evidence" value="ECO:0007669"/>
    <property type="project" value="UniProtKB-UniRule"/>
</dbReference>
<dbReference type="Gene3D" id="3.90.1300.10">
    <property type="entry name" value="Amidase signature (AS) domain"/>
    <property type="match status" value="1"/>
</dbReference>
<keyword evidence="13" id="KW-1185">Reference proteome</keyword>
<sequence>MNLHTLTIAQAQDLLAKKEISSVDLTRAFLDRIDKYDNTISAFITVDPGLALKQAEQADQMIAKGKSQAFTGIPVALKDVLCTKGVRTTCASKILEHFVPQYDATVVEKFKAQDAVLIGKANMDEFAMGSSTENSAFFVTRNPWDTDHVPGGSSGGSAAAVAARFCAGAVGTDTGGSIRQPASHCGVVGLKPTYGRVSRFGVVAYASSLDQVGPITRDVTDAAMMLNLMGGHDPKDSTSAPEQMPDFTKGIAMFKEKGLSGMTLGIPREFLNLKGIDPEVKTMFESARKTLEGLGVTIKEISLPHSNYAVAAYYIIAPCEASANLARFDGVRYGYRDMDSDDLIEMYKKTKSKGFGPEVQRRIIIGTYSLSSGYYDAYYGRASQVRALIMDDFKRAFDACDIILSPVAPTPAFKIGEKVEDPLTMYLSDIFTLSCNLAGIPGISVPAGISSTGLPMGLQMMSRHFDEMSLIRAGYGFEQAVNHIELPEF</sequence>
<dbReference type="PANTHER" id="PTHR11895">
    <property type="entry name" value="TRANSAMIDASE"/>
    <property type="match status" value="1"/>
</dbReference>
<dbReference type="GO" id="GO:0050567">
    <property type="term" value="F:glutaminyl-tRNA synthase (glutamine-hydrolyzing) activity"/>
    <property type="evidence" value="ECO:0007669"/>
    <property type="project" value="UniProtKB-UniRule"/>
</dbReference>
<keyword evidence="7 10" id="KW-0067">ATP-binding</keyword>
<dbReference type="InterPro" id="IPR023631">
    <property type="entry name" value="Amidase_dom"/>
</dbReference>
<evidence type="ECO:0000259" key="11">
    <source>
        <dbReference type="Pfam" id="PF01425"/>
    </source>
</evidence>
<gene>
    <name evidence="10 12" type="primary">gatA</name>
    <name evidence="12" type="ORF">HXW94_06190</name>
</gene>
<dbReference type="InterPro" id="IPR020556">
    <property type="entry name" value="Amidase_CS"/>
</dbReference>
<comment type="subunit">
    <text evidence="2 10">Heterotrimer of A, B and C subunits.</text>
</comment>
<dbReference type="GO" id="GO:0005524">
    <property type="term" value="F:ATP binding"/>
    <property type="evidence" value="ECO:0007669"/>
    <property type="project" value="UniProtKB-KW"/>
</dbReference>
<dbReference type="GO" id="GO:0016740">
    <property type="term" value="F:transferase activity"/>
    <property type="evidence" value="ECO:0007669"/>
    <property type="project" value="UniProtKB-KW"/>
</dbReference>
<keyword evidence="12" id="KW-0808">Transferase</keyword>
<dbReference type="HAMAP" id="MF_00120">
    <property type="entry name" value="GatA"/>
    <property type="match status" value="1"/>
</dbReference>